<dbReference type="InterPro" id="IPR022791">
    <property type="entry name" value="L-PG_synthase/AglD"/>
</dbReference>
<evidence type="ECO:0000256" key="1">
    <source>
        <dbReference type="ARBA" id="ARBA00004651"/>
    </source>
</evidence>
<dbReference type="PANTHER" id="PTHR39087:SF2">
    <property type="entry name" value="UPF0104 MEMBRANE PROTEIN MJ1595"/>
    <property type="match status" value="1"/>
</dbReference>
<evidence type="ECO:0000256" key="5">
    <source>
        <dbReference type="ARBA" id="ARBA00023136"/>
    </source>
</evidence>
<evidence type="ECO:0000256" key="3">
    <source>
        <dbReference type="ARBA" id="ARBA00022692"/>
    </source>
</evidence>
<feature type="transmembrane region" description="Helical" evidence="6">
    <location>
        <begin position="63"/>
        <end position="85"/>
    </location>
</feature>
<keyword evidence="3 6" id="KW-0812">Transmembrane</keyword>
<sequence length="346" mass="36496">MPSDRVSQPSAVPTAKAALELSPAIIVGWVIGVLGLGTLVAAVLHFGEVEIFLATLSRTSPGWLLLGIAFQLATYACAAAIWLLVLRRQGFRPPLPVLFRLAVVELFANQALPTGGVSGGLVVAQGLISRGISAAATITALLSATIAYYSAYLLMASAAFVILWSTGKLDENWTWLCIVFSLLIIAAPSVLIMTVRTRLSFIPNRIRSLRPVARLADLLAKVDHRVLGDNGLLAKSILLQASIFLLDAATLWVVLHALGVAASPGAAFLSFVLASVVGTVSPLPLGLGSFEGACVGLLHLLGIRVEEALAATLVFRGLTFWLPMVPGLILMHAEVRLTATGTRRQA</sequence>
<feature type="transmembrane region" description="Helical" evidence="6">
    <location>
        <begin position="173"/>
        <end position="195"/>
    </location>
</feature>
<dbReference type="PANTHER" id="PTHR39087">
    <property type="entry name" value="UPF0104 MEMBRANE PROTEIN MJ1595"/>
    <property type="match status" value="1"/>
</dbReference>
<comment type="subcellular location">
    <subcellularLocation>
        <location evidence="1">Cell membrane</location>
        <topology evidence="1">Multi-pass membrane protein</topology>
    </subcellularLocation>
</comment>
<organism evidence="7 8">
    <name type="scientific">Rhizobium mesosinicum</name>
    <dbReference type="NCBI Taxonomy" id="335017"/>
    <lineage>
        <taxon>Bacteria</taxon>
        <taxon>Pseudomonadati</taxon>
        <taxon>Pseudomonadota</taxon>
        <taxon>Alphaproteobacteria</taxon>
        <taxon>Hyphomicrobiales</taxon>
        <taxon>Rhizobiaceae</taxon>
        <taxon>Rhizobium/Agrobacterium group</taxon>
        <taxon>Rhizobium</taxon>
    </lineage>
</organism>
<evidence type="ECO:0000313" key="7">
    <source>
        <dbReference type="EMBL" id="MBW9052345.1"/>
    </source>
</evidence>
<accession>A0ABS7GSI8</accession>
<dbReference type="Proteomes" id="UP000717752">
    <property type="component" value="Unassembled WGS sequence"/>
</dbReference>
<feature type="transmembrane region" description="Helical" evidence="6">
    <location>
        <begin position="313"/>
        <end position="333"/>
    </location>
</feature>
<feature type="transmembrane region" description="Helical" evidence="6">
    <location>
        <begin position="21"/>
        <end position="43"/>
    </location>
</feature>
<keyword evidence="8" id="KW-1185">Reference proteome</keyword>
<feature type="transmembrane region" description="Helical" evidence="6">
    <location>
        <begin position="149"/>
        <end position="167"/>
    </location>
</feature>
<dbReference type="Pfam" id="PF03706">
    <property type="entry name" value="LPG_synthase_TM"/>
    <property type="match status" value="1"/>
</dbReference>
<dbReference type="NCBIfam" id="TIGR00374">
    <property type="entry name" value="flippase-like domain"/>
    <property type="match status" value="1"/>
</dbReference>
<keyword evidence="5 6" id="KW-0472">Membrane</keyword>
<evidence type="ECO:0000256" key="6">
    <source>
        <dbReference type="SAM" id="Phobius"/>
    </source>
</evidence>
<protein>
    <submittedName>
        <fullName evidence="7">Flippase-like domain-containing protein</fullName>
    </submittedName>
</protein>
<keyword evidence="4 6" id="KW-1133">Transmembrane helix</keyword>
<feature type="transmembrane region" description="Helical" evidence="6">
    <location>
        <begin position="244"/>
        <end position="277"/>
    </location>
</feature>
<name>A0ABS7GSI8_9HYPH</name>
<gene>
    <name evidence="7" type="ORF">JNB85_07935</name>
</gene>
<proteinExistence type="predicted"/>
<reference evidence="7 8" key="1">
    <citation type="journal article" date="2021" name="MBio">
        <title>Poor Competitiveness of Bradyrhizobium in Pigeon Pea Root Colonization in Indian Soils.</title>
        <authorList>
            <person name="Chalasani D."/>
            <person name="Basu A."/>
            <person name="Pullabhotla S.V.S.R.N."/>
            <person name="Jorrin B."/>
            <person name="Neal A.L."/>
            <person name="Poole P.S."/>
            <person name="Podile A.R."/>
            <person name="Tkacz A."/>
        </authorList>
    </citation>
    <scope>NUCLEOTIDE SEQUENCE [LARGE SCALE GENOMIC DNA]</scope>
    <source>
        <strain evidence="7 8">HU56</strain>
    </source>
</reference>
<evidence type="ECO:0000313" key="8">
    <source>
        <dbReference type="Proteomes" id="UP000717752"/>
    </source>
</evidence>
<evidence type="ECO:0000256" key="2">
    <source>
        <dbReference type="ARBA" id="ARBA00022475"/>
    </source>
</evidence>
<evidence type="ECO:0000256" key="4">
    <source>
        <dbReference type="ARBA" id="ARBA00022989"/>
    </source>
</evidence>
<dbReference type="EMBL" id="JAEUAK010000003">
    <property type="protein sequence ID" value="MBW9052345.1"/>
    <property type="molecule type" value="Genomic_DNA"/>
</dbReference>
<comment type="caution">
    <text evidence="7">The sequence shown here is derived from an EMBL/GenBank/DDBJ whole genome shotgun (WGS) entry which is preliminary data.</text>
</comment>
<keyword evidence="2" id="KW-1003">Cell membrane</keyword>